<evidence type="ECO:0000256" key="2">
    <source>
        <dbReference type="ARBA" id="ARBA00023002"/>
    </source>
</evidence>
<keyword evidence="4" id="KW-1185">Reference proteome</keyword>
<evidence type="ECO:0000313" key="3">
    <source>
        <dbReference type="EMBL" id="MCM4078990.1"/>
    </source>
</evidence>
<dbReference type="InterPro" id="IPR036291">
    <property type="entry name" value="NAD(P)-bd_dom_sf"/>
</dbReference>
<sequence>MSTGRRVLIPGGTGGVGEGVVRAYLAAGAQVVVPTRSEQRAAEFRRVLGDAASDRLQVVVHDYTTLEGAEWLVAGLGEPLDDVVAPIGGYWGGRPLQAIDAADWQSAFVDLATAHIAVMRAVLPRLSRTGAYQIVAGESGLRPVAGAGLLSMQQSALLMMRSVLEAEVEDRQRVFALVLGPVHTRSAGDAPPGWISAGQVGEVAVAVSASAEAGREIRLPDSAAATKALDLLRGRG</sequence>
<dbReference type="Pfam" id="PF00106">
    <property type="entry name" value="adh_short"/>
    <property type="match status" value="1"/>
</dbReference>
<gene>
    <name evidence="3" type="ORF">LXN57_15560</name>
</gene>
<keyword evidence="2" id="KW-0560">Oxidoreductase</keyword>
<dbReference type="PANTHER" id="PTHR43669:SF3">
    <property type="entry name" value="ALCOHOL DEHYDROGENASE, PUTATIVE (AFU_ORTHOLOGUE AFUA_3G03445)-RELATED"/>
    <property type="match status" value="1"/>
</dbReference>
<dbReference type="InterPro" id="IPR002347">
    <property type="entry name" value="SDR_fam"/>
</dbReference>
<reference evidence="3 4" key="1">
    <citation type="submission" date="2022-06" db="EMBL/GenBank/DDBJ databases">
        <title>Actinoplanes abujensis sp. nov., isolated from Nigerian arid soil.</title>
        <authorList>
            <person name="Ding P."/>
        </authorList>
    </citation>
    <scope>NUCLEOTIDE SEQUENCE [LARGE SCALE GENOMIC DNA]</scope>
    <source>
        <strain evidence="4">TRM88002</strain>
    </source>
</reference>
<dbReference type="SUPFAM" id="SSF51735">
    <property type="entry name" value="NAD(P)-binding Rossmann-fold domains"/>
    <property type="match status" value="1"/>
</dbReference>
<evidence type="ECO:0000313" key="4">
    <source>
        <dbReference type="Proteomes" id="UP001523216"/>
    </source>
</evidence>
<dbReference type="Proteomes" id="UP001523216">
    <property type="component" value="Unassembled WGS sequence"/>
</dbReference>
<evidence type="ECO:0000256" key="1">
    <source>
        <dbReference type="ARBA" id="ARBA00006484"/>
    </source>
</evidence>
<dbReference type="PANTHER" id="PTHR43669">
    <property type="entry name" value="5-KETO-D-GLUCONATE 5-REDUCTASE"/>
    <property type="match status" value="1"/>
</dbReference>
<accession>A0ABT0XZE5</accession>
<comment type="similarity">
    <text evidence="1">Belongs to the short-chain dehydrogenases/reductases (SDR) family.</text>
</comment>
<name>A0ABT0XZE5_9ACTN</name>
<dbReference type="Gene3D" id="3.40.50.720">
    <property type="entry name" value="NAD(P)-binding Rossmann-like Domain"/>
    <property type="match status" value="1"/>
</dbReference>
<protein>
    <submittedName>
        <fullName evidence="3">SDR family NAD(P)-dependent oxidoreductase</fullName>
    </submittedName>
</protein>
<dbReference type="EMBL" id="JAMQOL010000019">
    <property type="protein sequence ID" value="MCM4078990.1"/>
    <property type="molecule type" value="Genomic_DNA"/>
</dbReference>
<proteinExistence type="inferred from homology"/>
<comment type="caution">
    <text evidence="3">The sequence shown here is derived from an EMBL/GenBank/DDBJ whole genome shotgun (WGS) entry which is preliminary data.</text>
</comment>
<organism evidence="3 4">
    <name type="scientific">Paractinoplanes hotanensis</name>
    <dbReference type="NCBI Taxonomy" id="2906497"/>
    <lineage>
        <taxon>Bacteria</taxon>
        <taxon>Bacillati</taxon>
        <taxon>Actinomycetota</taxon>
        <taxon>Actinomycetes</taxon>
        <taxon>Micromonosporales</taxon>
        <taxon>Micromonosporaceae</taxon>
        <taxon>Paractinoplanes</taxon>
    </lineage>
</organism>
<dbReference type="RefSeq" id="WP_251798880.1">
    <property type="nucleotide sequence ID" value="NZ_JAMQOL010000019.1"/>
</dbReference>